<sequence length="151" mass="16887">MREKLLSVGDDFWIEDDQGQRAFKVNGKAVRIRDTFVLEDASGNRVASIQERKLSVRDKVEIERGGDTAATVRKALVGLRDRFAIELKDGAELKAHGNIVDHEYQIERDGRTVATISKKWFRVRESYGVDIAQGEDVALLLAIAVAIDSMT</sequence>
<protein>
    <submittedName>
        <fullName evidence="2">LURP-one-related/scramblase family protein</fullName>
    </submittedName>
</protein>
<proteinExistence type="inferred from homology"/>
<accession>A0ABV4UM86</accession>
<comment type="similarity">
    <text evidence="1">Belongs to the LOR family.</text>
</comment>
<comment type="caution">
    <text evidence="2">The sequence shown here is derived from an EMBL/GenBank/DDBJ whole genome shotgun (WGS) entry which is preliminary data.</text>
</comment>
<evidence type="ECO:0000256" key="1">
    <source>
        <dbReference type="ARBA" id="ARBA00005437"/>
    </source>
</evidence>
<reference evidence="2 3" key="1">
    <citation type="submission" date="2024-09" db="EMBL/GenBank/DDBJ databases">
        <authorList>
            <person name="Salinas-Garcia M.A."/>
            <person name="Prieme A."/>
        </authorList>
    </citation>
    <scope>NUCLEOTIDE SEQUENCE [LARGE SCALE GENOMIC DNA]</scope>
    <source>
        <strain evidence="2 3">DSM 21081</strain>
    </source>
</reference>
<dbReference type="SUPFAM" id="SSF54518">
    <property type="entry name" value="Tubby C-terminal domain-like"/>
    <property type="match status" value="1"/>
</dbReference>
<dbReference type="InterPro" id="IPR025659">
    <property type="entry name" value="Tubby-like_C"/>
</dbReference>
<dbReference type="Proteomes" id="UP001575652">
    <property type="component" value="Unassembled WGS sequence"/>
</dbReference>
<dbReference type="Gene3D" id="2.40.160.200">
    <property type="entry name" value="LURP1-related"/>
    <property type="match status" value="1"/>
</dbReference>
<keyword evidence="3" id="KW-1185">Reference proteome</keyword>
<dbReference type="EMBL" id="JBHDLJ010000004">
    <property type="protein sequence ID" value="MFB0834249.1"/>
    <property type="molecule type" value="Genomic_DNA"/>
</dbReference>
<evidence type="ECO:0000313" key="3">
    <source>
        <dbReference type="Proteomes" id="UP001575652"/>
    </source>
</evidence>
<organism evidence="2 3">
    <name type="scientific">Arthrobacter halodurans</name>
    <dbReference type="NCBI Taxonomy" id="516699"/>
    <lineage>
        <taxon>Bacteria</taxon>
        <taxon>Bacillati</taxon>
        <taxon>Actinomycetota</taxon>
        <taxon>Actinomycetes</taxon>
        <taxon>Micrococcales</taxon>
        <taxon>Micrococcaceae</taxon>
        <taxon>Arthrobacter</taxon>
    </lineage>
</organism>
<dbReference type="Pfam" id="PF04525">
    <property type="entry name" value="LOR"/>
    <property type="match status" value="1"/>
</dbReference>
<gene>
    <name evidence="2" type="ORF">ACETWP_06575</name>
</gene>
<dbReference type="RefSeq" id="WP_373971420.1">
    <property type="nucleotide sequence ID" value="NZ_JBHDLJ010000004.1"/>
</dbReference>
<dbReference type="InterPro" id="IPR038595">
    <property type="entry name" value="LOR_sf"/>
</dbReference>
<dbReference type="InterPro" id="IPR007612">
    <property type="entry name" value="LOR"/>
</dbReference>
<evidence type="ECO:0000313" key="2">
    <source>
        <dbReference type="EMBL" id="MFB0834249.1"/>
    </source>
</evidence>
<name>A0ABV4UM86_9MICC</name>